<dbReference type="RefSeq" id="WP_094504306.1">
    <property type="nucleotide sequence ID" value="NZ_NGPP01000026.1"/>
</dbReference>
<reference evidence="2" key="1">
    <citation type="submission" date="2017-05" db="EMBL/GenBank/DDBJ databases">
        <authorList>
            <person name="Lin X.B."/>
            <person name="Stothard P."/>
            <person name="Tasseva G."/>
            <person name="Walter J."/>
        </authorList>
    </citation>
    <scope>NUCLEOTIDE SEQUENCE [LARGE SCALE GENOMIC DNA]</scope>
    <source>
        <strain evidence="2">103v</strain>
    </source>
</reference>
<protein>
    <submittedName>
        <fullName evidence="1">Uncharacterized protein</fullName>
    </submittedName>
</protein>
<sequence>MKAGNREKTMKTKPTEIYSIHDWWKQTGKKTVADYLERAVEDSELYVIEVEGNSFLALLLDDLDSIANPKFKQFTVTSLLSATCFQSELLANFTLGLLAKCGVDTKRLKISKLSKYLKP</sequence>
<accession>A0A256VII6</accession>
<dbReference type="EMBL" id="NGQC01000032">
    <property type="protein sequence ID" value="OYT03546.1"/>
    <property type="molecule type" value="Genomic_DNA"/>
</dbReference>
<name>A0A256VII6_LIMRT</name>
<reference evidence="1 2" key="2">
    <citation type="submission" date="2017-09" db="EMBL/GenBank/DDBJ databases">
        <title>Tripartite evolution among Lactobacillus johnsonii, Lactobacillus taiwanensis, Lactobacillus reuteri and their rodent host.</title>
        <authorList>
            <person name="Wang T."/>
            <person name="Knowles S."/>
            <person name="Cheng C."/>
        </authorList>
    </citation>
    <scope>NUCLEOTIDE SEQUENCE [LARGE SCALE GENOMIC DNA]</scope>
    <source>
        <strain evidence="1 2">103v</strain>
    </source>
</reference>
<gene>
    <name evidence="1" type="ORF">CBG21_05170</name>
</gene>
<dbReference type="Proteomes" id="UP000216122">
    <property type="component" value="Unassembled WGS sequence"/>
</dbReference>
<proteinExistence type="predicted"/>
<evidence type="ECO:0000313" key="1">
    <source>
        <dbReference type="EMBL" id="OYT03546.1"/>
    </source>
</evidence>
<evidence type="ECO:0000313" key="2">
    <source>
        <dbReference type="Proteomes" id="UP000216122"/>
    </source>
</evidence>
<dbReference type="AlphaFoldDB" id="A0A256VII6"/>
<organism evidence="1 2">
    <name type="scientific">Limosilactobacillus reuteri</name>
    <name type="common">Lactobacillus reuteri</name>
    <dbReference type="NCBI Taxonomy" id="1598"/>
    <lineage>
        <taxon>Bacteria</taxon>
        <taxon>Bacillati</taxon>
        <taxon>Bacillota</taxon>
        <taxon>Bacilli</taxon>
        <taxon>Lactobacillales</taxon>
        <taxon>Lactobacillaceae</taxon>
        <taxon>Limosilactobacillus</taxon>
    </lineage>
</organism>
<comment type="caution">
    <text evidence="1">The sequence shown here is derived from an EMBL/GenBank/DDBJ whole genome shotgun (WGS) entry which is preliminary data.</text>
</comment>